<dbReference type="RefSeq" id="WP_090502337.1">
    <property type="nucleotide sequence ID" value="NZ_FOWX01000019.1"/>
</dbReference>
<keyword evidence="2" id="KW-1185">Reference proteome</keyword>
<gene>
    <name evidence="1" type="ORF">SAMN05216190_11947</name>
</gene>
<dbReference type="OrthoDB" id="6903287at2"/>
<reference evidence="2" key="1">
    <citation type="submission" date="2016-10" db="EMBL/GenBank/DDBJ databases">
        <authorList>
            <person name="Varghese N."/>
            <person name="Submissions S."/>
        </authorList>
    </citation>
    <scope>NUCLEOTIDE SEQUENCE [LARGE SCALE GENOMIC DNA]</scope>
    <source>
        <strain evidence="2">DSM 17834</strain>
    </source>
</reference>
<organism evidence="1 2">
    <name type="scientific">Pseudomonas borbori</name>
    <dbReference type="NCBI Taxonomy" id="289003"/>
    <lineage>
        <taxon>Bacteria</taxon>
        <taxon>Pseudomonadati</taxon>
        <taxon>Pseudomonadota</taxon>
        <taxon>Gammaproteobacteria</taxon>
        <taxon>Pseudomonadales</taxon>
        <taxon>Pseudomonadaceae</taxon>
        <taxon>Pseudomonas</taxon>
    </lineage>
</organism>
<dbReference type="AlphaFoldDB" id="A0A1I5TA83"/>
<proteinExistence type="predicted"/>
<dbReference type="EMBL" id="FOWX01000019">
    <property type="protein sequence ID" value="SFP79945.1"/>
    <property type="molecule type" value="Genomic_DNA"/>
</dbReference>
<sequence>MSPKEQQLSELLALNSRSLTHLTAAITTLSFDLMRSADPSVRGAGSRMIVRLEAVSKELDQQWALISELTGVVQPARDDAVVEVQLHSAS</sequence>
<dbReference type="Proteomes" id="UP000198784">
    <property type="component" value="Unassembled WGS sequence"/>
</dbReference>
<name>A0A1I5TA83_9PSED</name>
<protein>
    <submittedName>
        <fullName evidence="1">Uncharacterized protein</fullName>
    </submittedName>
</protein>
<evidence type="ECO:0000313" key="1">
    <source>
        <dbReference type="EMBL" id="SFP79945.1"/>
    </source>
</evidence>
<evidence type="ECO:0000313" key="2">
    <source>
        <dbReference type="Proteomes" id="UP000198784"/>
    </source>
</evidence>
<accession>A0A1I5TA83</accession>